<dbReference type="SUPFAM" id="SSF103473">
    <property type="entry name" value="MFS general substrate transporter"/>
    <property type="match status" value="1"/>
</dbReference>
<sequence>MASWKEFKYKNITLVLIGLLIAFFLADYLPFQSLLLKLKELKYLGAFLGGILFVSTFTFGIGTIILTALTDSFSIISIAFFAGLGAMFGDFLIFRFVKDRLVEEIRPLYQKFGNSQLRKIFYSHLFAWMLPILGAIIIASPLPDELGVSLMGITNIKASKFILISFILNTVGIFLILLGYQAIRSS</sequence>
<feature type="transmembrane region" description="Helical" evidence="1">
    <location>
        <begin position="12"/>
        <end position="31"/>
    </location>
</feature>
<feature type="transmembrane region" description="Helical" evidence="1">
    <location>
        <begin position="120"/>
        <end position="141"/>
    </location>
</feature>
<proteinExistence type="predicted"/>
<feature type="transmembrane region" description="Helical" evidence="1">
    <location>
        <begin position="75"/>
        <end position="97"/>
    </location>
</feature>
<feature type="transmembrane region" description="Helical" evidence="1">
    <location>
        <begin position="161"/>
        <end position="180"/>
    </location>
</feature>
<dbReference type="InterPro" id="IPR036259">
    <property type="entry name" value="MFS_trans_sf"/>
</dbReference>
<name>A0A1F5PK56_9BACT</name>
<protein>
    <recommendedName>
        <fullName evidence="4">TVP38/TMEM64 family membrane protein</fullName>
    </recommendedName>
</protein>
<evidence type="ECO:0000256" key="1">
    <source>
        <dbReference type="SAM" id="Phobius"/>
    </source>
</evidence>
<keyword evidence="1" id="KW-0812">Transmembrane</keyword>
<evidence type="ECO:0000313" key="2">
    <source>
        <dbReference type="EMBL" id="OGE90052.1"/>
    </source>
</evidence>
<dbReference type="Proteomes" id="UP000177682">
    <property type="component" value="Unassembled WGS sequence"/>
</dbReference>
<keyword evidence="1" id="KW-1133">Transmembrane helix</keyword>
<evidence type="ECO:0008006" key="4">
    <source>
        <dbReference type="Google" id="ProtNLM"/>
    </source>
</evidence>
<gene>
    <name evidence="2" type="ORF">A3E29_03005</name>
</gene>
<keyword evidence="1" id="KW-0472">Membrane</keyword>
<dbReference type="EMBL" id="MFEY01000007">
    <property type="protein sequence ID" value="OGE90052.1"/>
    <property type="molecule type" value="Genomic_DNA"/>
</dbReference>
<dbReference type="AlphaFoldDB" id="A0A1F5PK56"/>
<organism evidence="2 3">
    <name type="scientific">Candidatus Doudnabacteria bacterium RIFCSPHIGHO2_12_FULL_48_16</name>
    <dbReference type="NCBI Taxonomy" id="1817838"/>
    <lineage>
        <taxon>Bacteria</taxon>
        <taxon>Candidatus Doudnaibacteriota</taxon>
    </lineage>
</organism>
<comment type="caution">
    <text evidence="2">The sequence shown here is derived from an EMBL/GenBank/DDBJ whole genome shotgun (WGS) entry which is preliminary data.</text>
</comment>
<evidence type="ECO:0000313" key="3">
    <source>
        <dbReference type="Proteomes" id="UP000177682"/>
    </source>
</evidence>
<reference evidence="2 3" key="1">
    <citation type="journal article" date="2016" name="Nat. Commun.">
        <title>Thousands of microbial genomes shed light on interconnected biogeochemical processes in an aquifer system.</title>
        <authorList>
            <person name="Anantharaman K."/>
            <person name="Brown C.T."/>
            <person name="Hug L.A."/>
            <person name="Sharon I."/>
            <person name="Castelle C.J."/>
            <person name="Probst A.J."/>
            <person name="Thomas B.C."/>
            <person name="Singh A."/>
            <person name="Wilkins M.J."/>
            <person name="Karaoz U."/>
            <person name="Brodie E.L."/>
            <person name="Williams K.H."/>
            <person name="Hubbard S.S."/>
            <person name="Banfield J.F."/>
        </authorList>
    </citation>
    <scope>NUCLEOTIDE SEQUENCE [LARGE SCALE GENOMIC DNA]</scope>
</reference>
<accession>A0A1F5PK56</accession>
<feature type="transmembrane region" description="Helical" evidence="1">
    <location>
        <begin position="43"/>
        <end position="69"/>
    </location>
</feature>